<dbReference type="OrthoDB" id="302672at2759"/>
<evidence type="ECO:0000256" key="1">
    <source>
        <dbReference type="SAM" id="MobiDB-lite"/>
    </source>
</evidence>
<gene>
    <name evidence="3" type="ORF">PSON_ATCC_30995.1.T0100415</name>
</gene>
<comment type="caution">
    <text evidence="3">The sequence shown here is derived from an EMBL/GenBank/DDBJ whole genome shotgun (WGS) entry which is preliminary data.</text>
</comment>
<protein>
    <recommendedName>
        <fullName evidence="5">Transmembrane protein</fullName>
    </recommendedName>
</protein>
<accession>A0A8S1KQL1</accession>
<name>A0A8S1KQL1_9CILI</name>
<dbReference type="Proteomes" id="UP000692954">
    <property type="component" value="Unassembled WGS sequence"/>
</dbReference>
<dbReference type="EMBL" id="CAJJDN010000010">
    <property type="protein sequence ID" value="CAD8056701.1"/>
    <property type="molecule type" value="Genomic_DNA"/>
</dbReference>
<evidence type="ECO:0008006" key="5">
    <source>
        <dbReference type="Google" id="ProtNLM"/>
    </source>
</evidence>
<evidence type="ECO:0000313" key="4">
    <source>
        <dbReference type="Proteomes" id="UP000692954"/>
    </source>
</evidence>
<feature type="transmembrane region" description="Helical" evidence="2">
    <location>
        <begin position="281"/>
        <end position="301"/>
    </location>
</feature>
<evidence type="ECO:0000313" key="3">
    <source>
        <dbReference type="EMBL" id="CAD8056701.1"/>
    </source>
</evidence>
<dbReference type="AlphaFoldDB" id="A0A8S1KQL1"/>
<evidence type="ECO:0000256" key="2">
    <source>
        <dbReference type="SAM" id="Phobius"/>
    </source>
</evidence>
<sequence length="314" mass="36683">MKSSNQLQILRTLIPKQQLTEEDDDLPNPMLDSIISQKSQQSYLIPAKNMKLILNSNRSDKTKSPFRKQNQAWKIGSESKKSSYQNQYKQIDILFPLLKLVQLNQKQNKTECFNGEEVTIDQKIYFIKANEILNIFQKSADGYTLSLEEADEVQEKEMKKSVSISEKMIKSMKAIKTFKKAKNKIKSFILVSDVSKQTDELIKYKQQVDKMNQFFNDDKIIYKSDHQLGEQIIKTKQLSPQKDQISETQNCFKEKEEIIIENKNKKGSKRYYQLIDNSKRILKQIAFIIGIFLLIFVMAYIKTLNSVTIHIEDL</sequence>
<organism evidence="3 4">
    <name type="scientific">Paramecium sonneborni</name>
    <dbReference type="NCBI Taxonomy" id="65129"/>
    <lineage>
        <taxon>Eukaryota</taxon>
        <taxon>Sar</taxon>
        <taxon>Alveolata</taxon>
        <taxon>Ciliophora</taxon>
        <taxon>Intramacronucleata</taxon>
        <taxon>Oligohymenophorea</taxon>
        <taxon>Peniculida</taxon>
        <taxon>Parameciidae</taxon>
        <taxon>Paramecium</taxon>
    </lineage>
</organism>
<keyword evidence="2" id="KW-0812">Transmembrane</keyword>
<keyword evidence="2" id="KW-0472">Membrane</keyword>
<keyword evidence="2" id="KW-1133">Transmembrane helix</keyword>
<keyword evidence="4" id="KW-1185">Reference proteome</keyword>
<feature type="region of interest" description="Disordered" evidence="1">
    <location>
        <begin position="58"/>
        <end position="78"/>
    </location>
</feature>
<reference evidence="3" key="1">
    <citation type="submission" date="2021-01" db="EMBL/GenBank/DDBJ databases">
        <authorList>
            <consortium name="Genoscope - CEA"/>
            <person name="William W."/>
        </authorList>
    </citation>
    <scope>NUCLEOTIDE SEQUENCE</scope>
</reference>
<proteinExistence type="predicted"/>